<dbReference type="SUPFAM" id="SSF48008">
    <property type="entry name" value="GntR ligand-binding domain-like"/>
    <property type="match status" value="1"/>
</dbReference>
<reference evidence="6 7" key="1">
    <citation type="journal article" date="2006" name="Proc. Natl. Acad. Sci. U.S.A.">
        <title>Burkholderia xenovorans LB400 harbors a multi-replicon, 9.73-Mbp genome shaped for versatility.</title>
        <authorList>
            <person name="Chain P.S."/>
            <person name="Denef V.J."/>
            <person name="Konstantinidis K.T."/>
            <person name="Vergez L.M."/>
            <person name="Agullo L."/>
            <person name="Reyes V.L."/>
            <person name="Hauser L."/>
            <person name="Cordova M."/>
            <person name="Gomez L."/>
            <person name="Gonzalez M."/>
            <person name="Land M."/>
            <person name="Lao V."/>
            <person name="Larimer F."/>
            <person name="LiPuma J.J."/>
            <person name="Mahenthiralingam E."/>
            <person name="Malfatti S.A."/>
            <person name="Marx C.J."/>
            <person name="Parnell J.J."/>
            <person name="Ramette A."/>
            <person name="Richardson P."/>
            <person name="Seeger M."/>
            <person name="Smith D."/>
            <person name="Spilker T."/>
            <person name="Sul W.J."/>
            <person name="Tsoi T.V."/>
            <person name="Ulrich L.E."/>
            <person name="Zhulin I.B."/>
            <person name="Tiedje J.M."/>
        </authorList>
    </citation>
    <scope>NUCLEOTIDE SEQUENCE [LARGE SCALE GENOMIC DNA]</scope>
    <source>
        <strain evidence="6 7">LB400</strain>
    </source>
</reference>
<dbReference type="InterPro" id="IPR036390">
    <property type="entry name" value="WH_DNA-bd_sf"/>
</dbReference>
<dbReference type="KEGG" id="bxe:Bxe_B1375"/>
<evidence type="ECO:0000256" key="3">
    <source>
        <dbReference type="ARBA" id="ARBA00023163"/>
    </source>
</evidence>
<gene>
    <name evidence="6" type="ORF">Bxe_B1375</name>
</gene>
<dbReference type="STRING" id="266265.Bxe_B1375"/>
<evidence type="ECO:0000313" key="7">
    <source>
        <dbReference type="Proteomes" id="UP000001817"/>
    </source>
</evidence>
<dbReference type="Gene3D" id="1.10.10.10">
    <property type="entry name" value="Winged helix-like DNA-binding domain superfamily/Winged helix DNA-binding domain"/>
    <property type="match status" value="1"/>
</dbReference>
<dbReference type="InterPro" id="IPR000524">
    <property type="entry name" value="Tscrpt_reg_HTH_GntR"/>
</dbReference>
<dbReference type="SMART" id="SM00345">
    <property type="entry name" value="HTH_GNTR"/>
    <property type="match status" value="1"/>
</dbReference>
<dbReference type="PANTHER" id="PTHR43537">
    <property type="entry name" value="TRANSCRIPTIONAL REGULATOR, GNTR FAMILY"/>
    <property type="match status" value="1"/>
</dbReference>
<evidence type="ECO:0000256" key="1">
    <source>
        <dbReference type="ARBA" id="ARBA00023015"/>
    </source>
</evidence>
<keyword evidence="3" id="KW-0804">Transcription</keyword>
<proteinExistence type="predicted"/>
<keyword evidence="1" id="KW-0805">Transcription regulation</keyword>
<dbReference type="PATRIC" id="fig|266265.5.peg.6380"/>
<dbReference type="InterPro" id="IPR008920">
    <property type="entry name" value="TF_FadR/GntR_C"/>
</dbReference>
<keyword evidence="7" id="KW-1185">Reference proteome</keyword>
<dbReference type="Gene3D" id="1.20.120.530">
    <property type="entry name" value="GntR ligand-binding domain-like"/>
    <property type="match status" value="1"/>
</dbReference>
<dbReference type="PANTHER" id="PTHR43537:SF45">
    <property type="entry name" value="GNTR FAMILY REGULATORY PROTEIN"/>
    <property type="match status" value="1"/>
</dbReference>
<dbReference type="CDD" id="cd07377">
    <property type="entry name" value="WHTH_GntR"/>
    <property type="match status" value="1"/>
</dbReference>
<dbReference type="OrthoDB" id="9799812at2"/>
<dbReference type="EMBL" id="CP000271">
    <property type="protein sequence ID" value="ABE34589.1"/>
    <property type="molecule type" value="Genomic_DNA"/>
</dbReference>
<dbReference type="PROSITE" id="PS50949">
    <property type="entry name" value="HTH_GNTR"/>
    <property type="match status" value="1"/>
</dbReference>
<evidence type="ECO:0000256" key="2">
    <source>
        <dbReference type="ARBA" id="ARBA00023125"/>
    </source>
</evidence>
<feature type="region of interest" description="Disordered" evidence="4">
    <location>
        <begin position="1"/>
        <end position="25"/>
    </location>
</feature>
<dbReference type="InterPro" id="IPR036388">
    <property type="entry name" value="WH-like_DNA-bd_sf"/>
</dbReference>
<protein>
    <submittedName>
        <fullName evidence="6">Transcriptional regulator, GntR family</fullName>
    </submittedName>
</protein>
<evidence type="ECO:0000259" key="5">
    <source>
        <dbReference type="PROSITE" id="PS50949"/>
    </source>
</evidence>
<dbReference type="Pfam" id="PF07729">
    <property type="entry name" value="FCD"/>
    <property type="match status" value="1"/>
</dbReference>
<sequence>MNDDPTNLLETPAASGVQDAPAQPAAANPLAEQVYQQLKNDIFSFRLFPGDRFSENGIAQHYGVSRTPMRDGLFRLQREGYLEVGFRRGWKVSPINFDQLDQLYDLRIVLEVAAVERIGTGGDSAHAAVEALKAVWCVEPELRESDPVKMFGMDENFHRQLVAATGNAEMLRVHNEVAERIRIVRRLDFLKPHRTSATYDEHATMLNLIERNRLTEAIILLRAHVTQSKLEVRKITLSMLAAARDSKLPFVS</sequence>
<evidence type="ECO:0000256" key="4">
    <source>
        <dbReference type="SAM" id="MobiDB-lite"/>
    </source>
</evidence>
<dbReference type="RefSeq" id="WP_011491912.1">
    <property type="nucleotide sequence ID" value="NC_007952.1"/>
</dbReference>
<feature type="domain" description="HTH gntR-type" evidence="5">
    <location>
        <begin position="28"/>
        <end position="95"/>
    </location>
</feature>
<name>Q13MV0_PARXL</name>
<dbReference type="KEGG" id="bxb:DR64_6681"/>
<dbReference type="AlphaFoldDB" id="Q13MV0"/>
<organism evidence="6 7">
    <name type="scientific">Paraburkholderia xenovorans (strain LB400)</name>
    <dbReference type="NCBI Taxonomy" id="266265"/>
    <lineage>
        <taxon>Bacteria</taxon>
        <taxon>Pseudomonadati</taxon>
        <taxon>Pseudomonadota</taxon>
        <taxon>Betaproteobacteria</taxon>
        <taxon>Burkholderiales</taxon>
        <taxon>Burkholderiaceae</taxon>
        <taxon>Paraburkholderia</taxon>
    </lineage>
</organism>
<keyword evidence="2" id="KW-0238">DNA-binding</keyword>
<dbReference type="Pfam" id="PF00392">
    <property type="entry name" value="GntR"/>
    <property type="match status" value="1"/>
</dbReference>
<dbReference type="GO" id="GO:0003677">
    <property type="term" value="F:DNA binding"/>
    <property type="evidence" value="ECO:0007669"/>
    <property type="project" value="UniProtKB-KW"/>
</dbReference>
<accession>Q13MV0</accession>
<dbReference type="SUPFAM" id="SSF46785">
    <property type="entry name" value="Winged helix' DNA-binding domain"/>
    <property type="match status" value="1"/>
</dbReference>
<dbReference type="GO" id="GO:0003700">
    <property type="term" value="F:DNA-binding transcription factor activity"/>
    <property type="evidence" value="ECO:0007669"/>
    <property type="project" value="InterPro"/>
</dbReference>
<dbReference type="InterPro" id="IPR011711">
    <property type="entry name" value="GntR_C"/>
</dbReference>
<evidence type="ECO:0000313" key="6">
    <source>
        <dbReference type="EMBL" id="ABE34589.1"/>
    </source>
</evidence>
<dbReference type="SMART" id="SM00895">
    <property type="entry name" value="FCD"/>
    <property type="match status" value="1"/>
</dbReference>
<dbReference type="eggNOG" id="COG1802">
    <property type="taxonomic scope" value="Bacteria"/>
</dbReference>
<dbReference type="Proteomes" id="UP000001817">
    <property type="component" value="Chromosome 2"/>
</dbReference>